<dbReference type="RefSeq" id="WP_145262157.1">
    <property type="nucleotide sequence ID" value="NZ_CP036279.1"/>
</dbReference>
<dbReference type="KEGG" id="knv:Pan216_50450"/>
<dbReference type="OrthoDB" id="231083at2"/>
<keyword evidence="1" id="KW-0472">Membrane</keyword>
<keyword evidence="1" id="KW-0812">Transmembrane</keyword>
<evidence type="ECO:0000313" key="2">
    <source>
        <dbReference type="EMBL" id="QDU64156.1"/>
    </source>
</evidence>
<sequence length="542" mass="60961">MFAMVIETTNPSLLYSMPHWSLPFWWIGTVLILSVFGFAGALLLTWLKTHSAARAFQLTVKALFEGLIEIVTLPAGCSRIFALAKLSFREAIRRRILYVFFLFLIPFLFAGWYLPNSPEGQLRFLVAFVNGAISWLLIPLSVFLVSMSLPTDIQQHTIYTVVTKPVRRLEILVGRILGFMGIFTLVLLIMGGVGLIYLRGQSDATVRQSQWTARVPIYATAPEDVTTANELKLPLMFYKKGQLQAQGTNVGKEWAYRSHIEGATSDSAHWFFQFDPSQFQNREEVPVELTFDIFKTTKGDPTRPGAEESGVWCLLRFVDRKTGETVFDRTFRVNNNRGNVVYVPAKAFASGNVEVIAQCLTRNQFLGMAPADLYLLADERTFEGNFLKGLVTIWLKILLLTCVAVTASTFLKGFVTILFTFMVYILGFFHDFMIGIVTGQVRGGGPLESSIRLFTQNNQVTDLDPNFFNRIALGVDMLLLELMRALAYIIPNLTLLDTAEFVASGFDIPWALLLRNALFVIGYVVPVVIFGYFVFKNRELAA</sequence>
<feature type="transmembrane region" description="Helical" evidence="1">
    <location>
        <begin position="417"/>
        <end position="437"/>
    </location>
</feature>
<keyword evidence="3" id="KW-1185">Reference proteome</keyword>
<organism evidence="2 3">
    <name type="scientific">Kolteria novifilia</name>
    <dbReference type="NCBI Taxonomy" id="2527975"/>
    <lineage>
        <taxon>Bacteria</taxon>
        <taxon>Pseudomonadati</taxon>
        <taxon>Planctomycetota</taxon>
        <taxon>Planctomycetia</taxon>
        <taxon>Kolteriales</taxon>
        <taxon>Kolteriaceae</taxon>
        <taxon>Kolteria</taxon>
    </lineage>
</organism>
<feature type="transmembrane region" description="Helical" evidence="1">
    <location>
        <begin position="24"/>
        <end position="47"/>
    </location>
</feature>
<dbReference type="Proteomes" id="UP000317093">
    <property type="component" value="Chromosome"/>
</dbReference>
<protein>
    <submittedName>
        <fullName evidence="2">ABC-2 family transporter protein</fullName>
    </submittedName>
</protein>
<evidence type="ECO:0000313" key="3">
    <source>
        <dbReference type="Proteomes" id="UP000317093"/>
    </source>
</evidence>
<feature type="transmembrane region" description="Helical" evidence="1">
    <location>
        <begin position="390"/>
        <end position="411"/>
    </location>
</feature>
<dbReference type="AlphaFoldDB" id="A0A518BAZ4"/>
<feature type="transmembrane region" description="Helical" evidence="1">
    <location>
        <begin position="122"/>
        <end position="145"/>
    </location>
</feature>
<name>A0A518BAZ4_9BACT</name>
<keyword evidence="1" id="KW-1133">Transmembrane helix</keyword>
<dbReference type="EMBL" id="CP036279">
    <property type="protein sequence ID" value="QDU64156.1"/>
    <property type="molecule type" value="Genomic_DNA"/>
</dbReference>
<evidence type="ECO:0000256" key="1">
    <source>
        <dbReference type="SAM" id="Phobius"/>
    </source>
</evidence>
<feature type="transmembrane region" description="Helical" evidence="1">
    <location>
        <begin position="176"/>
        <end position="198"/>
    </location>
</feature>
<dbReference type="PANTHER" id="PTHR43471">
    <property type="entry name" value="ABC TRANSPORTER PERMEASE"/>
    <property type="match status" value="1"/>
</dbReference>
<accession>A0A518BAZ4</accession>
<feature type="transmembrane region" description="Helical" evidence="1">
    <location>
        <begin position="96"/>
        <end position="115"/>
    </location>
</feature>
<feature type="transmembrane region" description="Helical" evidence="1">
    <location>
        <begin position="510"/>
        <end position="535"/>
    </location>
</feature>
<dbReference type="PANTHER" id="PTHR43471:SF10">
    <property type="entry name" value="SLL1107 PROTEIN"/>
    <property type="match status" value="1"/>
</dbReference>
<gene>
    <name evidence="2" type="ORF">Pan216_50450</name>
</gene>
<reference evidence="2 3" key="1">
    <citation type="submission" date="2019-02" db="EMBL/GenBank/DDBJ databases">
        <title>Deep-cultivation of Planctomycetes and their phenomic and genomic characterization uncovers novel biology.</title>
        <authorList>
            <person name="Wiegand S."/>
            <person name="Jogler M."/>
            <person name="Boedeker C."/>
            <person name="Pinto D."/>
            <person name="Vollmers J."/>
            <person name="Rivas-Marin E."/>
            <person name="Kohn T."/>
            <person name="Peeters S.H."/>
            <person name="Heuer A."/>
            <person name="Rast P."/>
            <person name="Oberbeckmann S."/>
            <person name="Bunk B."/>
            <person name="Jeske O."/>
            <person name="Meyerdierks A."/>
            <person name="Storesund J.E."/>
            <person name="Kallscheuer N."/>
            <person name="Luecker S."/>
            <person name="Lage O.M."/>
            <person name="Pohl T."/>
            <person name="Merkel B.J."/>
            <person name="Hornburger P."/>
            <person name="Mueller R.-W."/>
            <person name="Bruemmer F."/>
            <person name="Labrenz M."/>
            <person name="Spormann A.M."/>
            <person name="Op den Camp H."/>
            <person name="Overmann J."/>
            <person name="Amann R."/>
            <person name="Jetten M.S.M."/>
            <person name="Mascher T."/>
            <person name="Medema M.H."/>
            <person name="Devos D.P."/>
            <person name="Kaster A.-K."/>
            <person name="Ovreas L."/>
            <person name="Rohde M."/>
            <person name="Galperin M.Y."/>
            <person name="Jogler C."/>
        </authorList>
    </citation>
    <scope>NUCLEOTIDE SEQUENCE [LARGE SCALE GENOMIC DNA]</scope>
    <source>
        <strain evidence="2 3">Pan216</strain>
    </source>
</reference>
<proteinExistence type="predicted"/>